<dbReference type="Proteomes" id="UP000792457">
    <property type="component" value="Unassembled WGS sequence"/>
</dbReference>
<accession>A0A8K0KNM7</accession>
<protein>
    <submittedName>
        <fullName evidence="1">Uncharacterized protein</fullName>
    </submittedName>
</protein>
<organism evidence="1 2">
    <name type="scientific">Ladona fulva</name>
    <name type="common">Scarce chaser dragonfly</name>
    <name type="synonym">Libellula fulva</name>
    <dbReference type="NCBI Taxonomy" id="123851"/>
    <lineage>
        <taxon>Eukaryota</taxon>
        <taxon>Metazoa</taxon>
        <taxon>Ecdysozoa</taxon>
        <taxon>Arthropoda</taxon>
        <taxon>Hexapoda</taxon>
        <taxon>Insecta</taxon>
        <taxon>Pterygota</taxon>
        <taxon>Palaeoptera</taxon>
        <taxon>Odonata</taxon>
        <taxon>Epiprocta</taxon>
        <taxon>Anisoptera</taxon>
        <taxon>Libelluloidea</taxon>
        <taxon>Libellulidae</taxon>
        <taxon>Ladona</taxon>
    </lineage>
</organism>
<comment type="caution">
    <text evidence="1">The sequence shown here is derived from an EMBL/GenBank/DDBJ whole genome shotgun (WGS) entry which is preliminary data.</text>
</comment>
<reference evidence="1" key="1">
    <citation type="submission" date="2013-04" db="EMBL/GenBank/DDBJ databases">
        <authorList>
            <person name="Qu J."/>
            <person name="Murali S.C."/>
            <person name="Bandaranaike D."/>
            <person name="Bellair M."/>
            <person name="Blankenburg K."/>
            <person name="Chao H."/>
            <person name="Dinh H."/>
            <person name="Doddapaneni H."/>
            <person name="Downs B."/>
            <person name="Dugan-Rocha S."/>
            <person name="Elkadiri S."/>
            <person name="Gnanaolivu R.D."/>
            <person name="Hernandez B."/>
            <person name="Javaid M."/>
            <person name="Jayaseelan J.C."/>
            <person name="Lee S."/>
            <person name="Li M."/>
            <person name="Ming W."/>
            <person name="Munidasa M."/>
            <person name="Muniz J."/>
            <person name="Nguyen L."/>
            <person name="Ongeri F."/>
            <person name="Osuji N."/>
            <person name="Pu L.-L."/>
            <person name="Puazo M."/>
            <person name="Qu C."/>
            <person name="Quiroz J."/>
            <person name="Raj R."/>
            <person name="Weissenberger G."/>
            <person name="Xin Y."/>
            <person name="Zou X."/>
            <person name="Han Y."/>
            <person name="Richards S."/>
            <person name="Worley K."/>
            <person name="Muzny D."/>
            <person name="Gibbs R."/>
        </authorList>
    </citation>
    <scope>NUCLEOTIDE SEQUENCE</scope>
    <source>
        <strain evidence="1">Sampled in the wild</strain>
    </source>
</reference>
<proteinExistence type="predicted"/>
<keyword evidence="2" id="KW-1185">Reference proteome</keyword>
<dbReference type="OrthoDB" id="7764757at2759"/>
<dbReference type="AlphaFoldDB" id="A0A8K0KNM7"/>
<evidence type="ECO:0000313" key="1">
    <source>
        <dbReference type="EMBL" id="KAG8237056.1"/>
    </source>
</evidence>
<dbReference type="EMBL" id="KZ309120">
    <property type="protein sequence ID" value="KAG8237056.1"/>
    <property type="molecule type" value="Genomic_DNA"/>
</dbReference>
<evidence type="ECO:0000313" key="2">
    <source>
        <dbReference type="Proteomes" id="UP000792457"/>
    </source>
</evidence>
<sequence>MRSNVSSDNDETKEIMKRMDAANSAFYSLLPVFKSKNFYRETKIKLYKTLIPANGPPGGPALGDDARVPRTAALCTAPGRHLRYLRRRVGLPHLQGGGDDVRPLHLEVPLLLLVFCHALPGAGRST</sequence>
<name>A0A8K0KNM7_LADFU</name>
<gene>
    <name evidence="1" type="ORF">J437_LFUL016982</name>
</gene>
<reference evidence="1" key="2">
    <citation type="submission" date="2017-10" db="EMBL/GenBank/DDBJ databases">
        <title>Ladona fulva Genome sequencing and assembly.</title>
        <authorList>
            <person name="Murali S."/>
            <person name="Richards S."/>
            <person name="Bandaranaike D."/>
            <person name="Bellair M."/>
            <person name="Blankenburg K."/>
            <person name="Chao H."/>
            <person name="Dinh H."/>
            <person name="Doddapaneni H."/>
            <person name="Dugan-Rocha S."/>
            <person name="Elkadiri S."/>
            <person name="Gnanaolivu R."/>
            <person name="Hernandez B."/>
            <person name="Skinner E."/>
            <person name="Javaid M."/>
            <person name="Lee S."/>
            <person name="Li M."/>
            <person name="Ming W."/>
            <person name="Munidasa M."/>
            <person name="Muniz J."/>
            <person name="Nguyen L."/>
            <person name="Hughes D."/>
            <person name="Osuji N."/>
            <person name="Pu L.-L."/>
            <person name="Puazo M."/>
            <person name="Qu C."/>
            <person name="Quiroz J."/>
            <person name="Raj R."/>
            <person name="Weissenberger G."/>
            <person name="Xin Y."/>
            <person name="Zou X."/>
            <person name="Han Y."/>
            <person name="Worley K."/>
            <person name="Muzny D."/>
            <person name="Gibbs R."/>
        </authorList>
    </citation>
    <scope>NUCLEOTIDE SEQUENCE</scope>
    <source>
        <strain evidence="1">Sampled in the wild</strain>
    </source>
</reference>